<proteinExistence type="predicted"/>
<evidence type="ECO:0000313" key="2">
    <source>
        <dbReference type="Proteomes" id="UP001143856"/>
    </source>
</evidence>
<dbReference type="EMBL" id="JAPDGR010000841">
    <property type="protein sequence ID" value="KAJ2987124.1"/>
    <property type="molecule type" value="Genomic_DNA"/>
</dbReference>
<sequence>MASSEKLRTFLADDNSSTYSEGTSIPDSESPRTPHSPENQLHSIKPFDLPSHSPVFPPKFSEGYAQVPPTFREMTLRLTLTRPDLRSCEEEPYGLSNGLGPRQSSLPRSRPRLRPFRVDSPVLTPGNDDATKENMNQIFADIDRELSSSPEGVVKRFWNRVRRG</sequence>
<name>A0ACC1P5B5_9PEZI</name>
<evidence type="ECO:0000313" key="1">
    <source>
        <dbReference type="EMBL" id="KAJ2987124.1"/>
    </source>
</evidence>
<organism evidence="1 2">
    <name type="scientific">Xylaria curta</name>
    <dbReference type="NCBI Taxonomy" id="42375"/>
    <lineage>
        <taxon>Eukaryota</taxon>
        <taxon>Fungi</taxon>
        <taxon>Dikarya</taxon>
        <taxon>Ascomycota</taxon>
        <taxon>Pezizomycotina</taxon>
        <taxon>Sordariomycetes</taxon>
        <taxon>Xylariomycetidae</taxon>
        <taxon>Xylariales</taxon>
        <taxon>Xylariaceae</taxon>
        <taxon>Xylaria</taxon>
    </lineage>
</organism>
<keyword evidence="2" id="KW-1185">Reference proteome</keyword>
<accession>A0ACC1P5B5</accession>
<dbReference type="Proteomes" id="UP001143856">
    <property type="component" value="Unassembled WGS sequence"/>
</dbReference>
<reference evidence="1" key="1">
    <citation type="submission" date="2022-10" db="EMBL/GenBank/DDBJ databases">
        <title>Genome Sequence of Xylaria curta.</title>
        <authorList>
            <person name="Buettner E."/>
        </authorList>
    </citation>
    <scope>NUCLEOTIDE SEQUENCE</scope>
    <source>
        <strain evidence="1">Babe10</strain>
    </source>
</reference>
<comment type="caution">
    <text evidence="1">The sequence shown here is derived from an EMBL/GenBank/DDBJ whole genome shotgun (WGS) entry which is preliminary data.</text>
</comment>
<protein>
    <submittedName>
        <fullName evidence="1">Uncharacterized protein</fullName>
    </submittedName>
</protein>
<gene>
    <name evidence="1" type="ORF">NUW58_g4676</name>
</gene>